<evidence type="ECO:0000256" key="1">
    <source>
        <dbReference type="SAM" id="Coils"/>
    </source>
</evidence>
<evidence type="ECO:0000313" key="2">
    <source>
        <dbReference type="EMBL" id="GEY79697.1"/>
    </source>
</evidence>
<name>A0A699HUC0_TANCI</name>
<keyword evidence="2" id="KW-0548">Nucleotidyltransferase</keyword>
<dbReference type="Pfam" id="PF08284">
    <property type="entry name" value="RVP_2"/>
    <property type="match status" value="1"/>
</dbReference>
<keyword evidence="2" id="KW-0808">Transferase</keyword>
<organism evidence="2">
    <name type="scientific">Tanacetum cinerariifolium</name>
    <name type="common">Dalmatian daisy</name>
    <name type="synonym">Chrysanthemum cinerariifolium</name>
    <dbReference type="NCBI Taxonomy" id="118510"/>
    <lineage>
        <taxon>Eukaryota</taxon>
        <taxon>Viridiplantae</taxon>
        <taxon>Streptophyta</taxon>
        <taxon>Embryophyta</taxon>
        <taxon>Tracheophyta</taxon>
        <taxon>Spermatophyta</taxon>
        <taxon>Magnoliopsida</taxon>
        <taxon>eudicotyledons</taxon>
        <taxon>Gunneridae</taxon>
        <taxon>Pentapetalae</taxon>
        <taxon>asterids</taxon>
        <taxon>campanulids</taxon>
        <taxon>Asterales</taxon>
        <taxon>Asteraceae</taxon>
        <taxon>Asteroideae</taxon>
        <taxon>Anthemideae</taxon>
        <taxon>Anthemidinae</taxon>
        <taxon>Tanacetum</taxon>
    </lineage>
</organism>
<reference evidence="2" key="1">
    <citation type="journal article" date="2019" name="Sci. Rep.">
        <title>Draft genome of Tanacetum cinerariifolium, the natural source of mosquito coil.</title>
        <authorList>
            <person name="Yamashiro T."/>
            <person name="Shiraishi A."/>
            <person name="Satake H."/>
            <person name="Nakayama K."/>
        </authorList>
    </citation>
    <scope>NUCLEOTIDE SEQUENCE</scope>
</reference>
<accession>A0A699HUC0</accession>
<proteinExistence type="predicted"/>
<keyword evidence="2" id="KW-0695">RNA-directed DNA polymerase</keyword>
<feature type="coiled-coil region" evidence="1">
    <location>
        <begin position="177"/>
        <end position="204"/>
    </location>
</feature>
<gene>
    <name evidence="2" type="ORF">Tci_451671</name>
</gene>
<comment type="caution">
    <text evidence="2">The sequence shown here is derived from an EMBL/GenBank/DDBJ whole genome shotgun (WGS) entry which is preliminary data.</text>
</comment>
<keyword evidence="1" id="KW-0175">Coiled coil</keyword>
<sequence>MFIIDLIHFGHGSFDVIIEMDWLSNLTAKKVCFKKIVKILLFNGDILEVHGEHPGEKLKQLKTMNVNEPKLEDIHVVYEFPTVFSKDLSGLPPSRELKNSKKKVSYDLALHPGSTSVVRKEEGWFVLDYDCEIRYHPGKANVVADALSMKEWMKPRRARAISMKIHSNIKARILKAQSEASKDINTLAEMLRGLEKQFERKEDVQSSWQWLHFSSSCGNFLHWQWEVLLPVGTL</sequence>
<dbReference type="EMBL" id="BKCJ010210605">
    <property type="protein sequence ID" value="GEY79697.1"/>
    <property type="molecule type" value="Genomic_DNA"/>
</dbReference>
<dbReference type="GO" id="GO:0003964">
    <property type="term" value="F:RNA-directed DNA polymerase activity"/>
    <property type="evidence" value="ECO:0007669"/>
    <property type="project" value="UniProtKB-KW"/>
</dbReference>
<protein>
    <submittedName>
        <fullName evidence="2">Reverse transcriptase domain-containing protein</fullName>
    </submittedName>
</protein>
<dbReference type="AlphaFoldDB" id="A0A699HUC0"/>